<dbReference type="Proteomes" id="UP000041254">
    <property type="component" value="Unassembled WGS sequence"/>
</dbReference>
<evidence type="ECO:0000313" key="3">
    <source>
        <dbReference type="Proteomes" id="UP000041254"/>
    </source>
</evidence>
<sequence>MIQKCESIMRPNERTSATMELSKNDPEFSGSIYFRVGKDESGPLSDTRVGYGLRVKTKYNGATLSGQFR</sequence>
<dbReference type="InParanoid" id="A0A0G4H0Y3"/>
<name>A0A0G4H0Y3_VITBC</name>
<dbReference type="AlphaFoldDB" id="A0A0G4H0Y3"/>
<protein>
    <submittedName>
        <fullName evidence="2">Uncharacterized protein</fullName>
    </submittedName>
</protein>
<keyword evidence="3" id="KW-1185">Reference proteome</keyword>
<evidence type="ECO:0000313" key="2">
    <source>
        <dbReference type="EMBL" id="CEM37132.1"/>
    </source>
</evidence>
<reference evidence="2 3" key="1">
    <citation type="submission" date="2014-11" db="EMBL/GenBank/DDBJ databases">
        <authorList>
            <person name="Zhu J."/>
            <person name="Qi W."/>
            <person name="Song R."/>
        </authorList>
    </citation>
    <scope>NUCLEOTIDE SEQUENCE [LARGE SCALE GENOMIC DNA]</scope>
</reference>
<proteinExistence type="predicted"/>
<accession>A0A0G4H0Y3</accession>
<feature type="region of interest" description="Disordered" evidence="1">
    <location>
        <begin position="1"/>
        <end position="23"/>
    </location>
</feature>
<dbReference type="VEuPathDB" id="CryptoDB:Vbra_6424"/>
<gene>
    <name evidence="2" type="ORF">Vbra_6424</name>
</gene>
<dbReference type="EMBL" id="CDMY01000929">
    <property type="protein sequence ID" value="CEM37132.1"/>
    <property type="molecule type" value="Genomic_DNA"/>
</dbReference>
<organism evidence="2 3">
    <name type="scientific">Vitrella brassicaformis (strain CCMP3155)</name>
    <dbReference type="NCBI Taxonomy" id="1169540"/>
    <lineage>
        <taxon>Eukaryota</taxon>
        <taxon>Sar</taxon>
        <taxon>Alveolata</taxon>
        <taxon>Colpodellida</taxon>
        <taxon>Vitrellaceae</taxon>
        <taxon>Vitrella</taxon>
    </lineage>
</organism>
<evidence type="ECO:0000256" key="1">
    <source>
        <dbReference type="SAM" id="MobiDB-lite"/>
    </source>
</evidence>